<dbReference type="Proteomes" id="UP000326799">
    <property type="component" value="Unassembled WGS sequence"/>
</dbReference>
<evidence type="ECO:0000313" key="3">
    <source>
        <dbReference type="Proteomes" id="UP000326799"/>
    </source>
</evidence>
<protein>
    <recommendedName>
        <fullName evidence="4">Ergosterol biosynthesis ERG4/ERG24</fullName>
    </recommendedName>
</protein>
<reference evidence="2 3" key="1">
    <citation type="submission" date="2019-04" db="EMBL/GenBank/DDBJ databases">
        <title>Fungal friends and foes A comparative genomics study of 23 Aspergillus species from section Flavi.</title>
        <authorList>
            <consortium name="DOE Joint Genome Institute"/>
            <person name="Kjaerbolling I."/>
            <person name="Vesth T.C."/>
            <person name="Frisvad J.C."/>
            <person name="Nybo J.L."/>
            <person name="Theobald S."/>
            <person name="Kildgaard S."/>
            <person name="Petersen T.I."/>
            <person name="Kuo A."/>
            <person name="Sato A."/>
            <person name="Lyhne E.K."/>
            <person name="Kogle M.E."/>
            <person name="Wiebenga A."/>
            <person name="Kun R.S."/>
            <person name="Lubbers R.J."/>
            <person name="Makela M.R."/>
            <person name="Barry K."/>
            <person name="Chovatia M."/>
            <person name="Clum A."/>
            <person name="Daum C."/>
            <person name="Haridas S."/>
            <person name="He G."/>
            <person name="LaButti K."/>
            <person name="Lipzen A."/>
            <person name="Mondo S."/>
            <person name="Pangilinan J."/>
            <person name="Riley R."/>
            <person name="Salamov A."/>
            <person name="Simmons B.A."/>
            <person name="Magnuson J.K."/>
            <person name="Henrissat B."/>
            <person name="Mortensen U.H."/>
            <person name="Larsen T.O."/>
            <person name="De vries R.P."/>
            <person name="Grigoriev I.V."/>
            <person name="Machida M."/>
            <person name="Baker S.E."/>
            <person name="Andersen M.R."/>
        </authorList>
    </citation>
    <scope>NUCLEOTIDE SEQUENCE [LARGE SCALE GENOMIC DNA]</scope>
    <source>
        <strain evidence="2 3">CBS 126849</strain>
    </source>
</reference>
<feature type="signal peptide" evidence="1">
    <location>
        <begin position="1"/>
        <end position="23"/>
    </location>
</feature>
<evidence type="ECO:0000256" key="1">
    <source>
        <dbReference type="SAM" id="SignalP"/>
    </source>
</evidence>
<evidence type="ECO:0000313" key="2">
    <source>
        <dbReference type="EMBL" id="KAB8220022.1"/>
    </source>
</evidence>
<sequence length="103" mass="11762">MSWYLATVASLALVYFVTQPWLGNKVGNAGFDTPFVGIRYSWLVPFQFFLSTDSIPEHGYRKYKGRPWKLTGNDVPSSLNHLPTFLVLFPLVTYLRTFKAPLS</sequence>
<feature type="chain" id="PRO_5024795521" description="Ergosterol biosynthesis ERG4/ERG24" evidence="1">
    <location>
        <begin position="24"/>
        <end position="103"/>
    </location>
</feature>
<name>A0A5N6ER56_9EURO</name>
<keyword evidence="3" id="KW-1185">Reference proteome</keyword>
<accession>A0A5N6ER56</accession>
<keyword evidence="1" id="KW-0732">Signal</keyword>
<gene>
    <name evidence="2" type="ORF">BDV33DRAFT_100890</name>
</gene>
<evidence type="ECO:0008006" key="4">
    <source>
        <dbReference type="Google" id="ProtNLM"/>
    </source>
</evidence>
<dbReference type="AlphaFoldDB" id="A0A5N6ER56"/>
<organism evidence="2 3">
    <name type="scientific">Aspergillus novoparasiticus</name>
    <dbReference type="NCBI Taxonomy" id="986946"/>
    <lineage>
        <taxon>Eukaryota</taxon>
        <taxon>Fungi</taxon>
        <taxon>Dikarya</taxon>
        <taxon>Ascomycota</taxon>
        <taxon>Pezizomycotina</taxon>
        <taxon>Eurotiomycetes</taxon>
        <taxon>Eurotiomycetidae</taxon>
        <taxon>Eurotiales</taxon>
        <taxon>Aspergillaceae</taxon>
        <taxon>Aspergillus</taxon>
        <taxon>Aspergillus subgen. Circumdati</taxon>
    </lineage>
</organism>
<dbReference type="EMBL" id="ML733432">
    <property type="protein sequence ID" value="KAB8220022.1"/>
    <property type="molecule type" value="Genomic_DNA"/>
</dbReference>
<proteinExistence type="predicted"/>